<organism evidence="8 9">
    <name type="scientific">Elysia chlorotica</name>
    <name type="common">Eastern emerald elysia</name>
    <name type="synonym">Sea slug</name>
    <dbReference type="NCBI Taxonomy" id="188477"/>
    <lineage>
        <taxon>Eukaryota</taxon>
        <taxon>Metazoa</taxon>
        <taxon>Spiralia</taxon>
        <taxon>Lophotrochozoa</taxon>
        <taxon>Mollusca</taxon>
        <taxon>Gastropoda</taxon>
        <taxon>Heterobranchia</taxon>
        <taxon>Euthyneura</taxon>
        <taxon>Panpulmonata</taxon>
        <taxon>Sacoglossa</taxon>
        <taxon>Placobranchoidea</taxon>
        <taxon>Plakobranchidae</taxon>
        <taxon>Elysia</taxon>
    </lineage>
</organism>
<dbReference type="InterPro" id="IPR036397">
    <property type="entry name" value="RNaseH_sf"/>
</dbReference>
<dbReference type="STRING" id="188477.A0A3S0ZXY6"/>
<dbReference type="FunFam" id="3.10.20.370:FF:000001">
    <property type="entry name" value="Retrovirus-related Pol polyprotein from transposon 17.6-like protein"/>
    <property type="match status" value="1"/>
</dbReference>
<dbReference type="SUPFAM" id="SSF53098">
    <property type="entry name" value="Ribonuclease H-like"/>
    <property type="match status" value="1"/>
</dbReference>
<dbReference type="PANTHER" id="PTHR37984:SF14">
    <property type="entry name" value="RIBONUCLEASE H"/>
    <property type="match status" value="1"/>
</dbReference>
<dbReference type="GO" id="GO:0003676">
    <property type="term" value="F:nucleic acid binding"/>
    <property type="evidence" value="ECO:0007669"/>
    <property type="project" value="InterPro"/>
</dbReference>
<keyword evidence="6" id="KW-0695">RNA-directed DNA polymerase</keyword>
<keyword evidence="1" id="KW-0808">Transferase</keyword>
<dbReference type="FunFam" id="3.30.70.270:FF:000020">
    <property type="entry name" value="Transposon Tf2-6 polyprotein-like Protein"/>
    <property type="match status" value="1"/>
</dbReference>
<keyword evidence="2" id="KW-0548">Nucleotidyltransferase</keyword>
<dbReference type="OrthoDB" id="10063139at2759"/>
<dbReference type="InterPro" id="IPR041373">
    <property type="entry name" value="RT_RNaseH"/>
</dbReference>
<dbReference type="Pfam" id="PF00665">
    <property type="entry name" value="rve"/>
    <property type="match status" value="1"/>
</dbReference>
<dbReference type="Proteomes" id="UP000271974">
    <property type="component" value="Unassembled WGS sequence"/>
</dbReference>
<keyword evidence="3" id="KW-0540">Nuclease</keyword>
<dbReference type="AlphaFoldDB" id="A0A3S0ZXY6"/>
<dbReference type="CDD" id="cd09274">
    <property type="entry name" value="RNase_HI_RT_Ty3"/>
    <property type="match status" value="1"/>
</dbReference>
<dbReference type="Gene3D" id="3.30.70.270">
    <property type="match status" value="1"/>
</dbReference>
<evidence type="ECO:0000256" key="2">
    <source>
        <dbReference type="ARBA" id="ARBA00022695"/>
    </source>
</evidence>
<dbReference type="InterPro" id="IPR043502">
    <property type="entry name" value="DNA/RNA_pol_sf"/>
</dbReference>
<dbReference type="EMBL" id="RQTK01000074">
    <property type="protein sequence ID" value="RUS88762.1"/>
    <property type="molecule type" value="Genomic_DNA"/>
</dbReference>
<evidence type="ECO:0000259" key="7">
    <source>
        <dbReference type="PROSITE" id="PS50994"/>
    </source>
</evidence>
<dbReference type="Gene3D" id="3.10.20.370">
    <property type="match status" value="1"/>
</dbReference>
<comment type="caution">
    <text evidence="8">The sequence shown here is derived from an EMBL/GenBank/DDBJ whole genome shotgun (WGS) entry which is preliminary data.</text>
</comment>
<feature type="domain" description="Integrase catalytic" evidence="7">
    <location>
        <begin position="538"/>
        <end position="688"/>
    </location>
</feature>
<evidence type="ECO:0000256" key="3">
    <source>
        <dbReference type="ARBA" id="ARBA00022722"/>
    </source>
</evidence>
<keyword evidence="4" id="KW-0255">Endonuclease</keyword>
<evidence type="ECO:0000256" key="4">
    <source>
        <dbReference type="ARBA" id="ARBA00022759"/>
    </source>
</evidence>
<dbReference type="Gene3D" id="3.30.420.10">
    <property type="entry name" value="Ribonuclease H-like superfamily/Ribonuclease H"/>
    <property type="match status" value="1"/>
</dbReference>
<accession>A0A3S0ZXY6</accession>
<dbReference type="PROSITE" id="PS50994">
    <property type="entry name" value="INTEGRASE"/>
    <property type="match status" value="1"/>
</dbReference>
<dbReference type="GO" id="GO:0015074">
    <property type="term" value="P:DNA integration"/>
    <property type="evidence" value="ECO:0007669"/>
    <property type="project" value="InterPro"/>
</dbReference>
<dbReference type="InterPro" id="IPR043128">
    <property type="entry name" value="Rev_trsase/Diguanyl_cyclase"/>
</dbReference>
<sequence>MPHIKIEAFDGNIETFENYSERLEQYFLANDIDERKRAPALLSGIGAKTYQLLRSLLTPDLPSTKSYDELKQILNEHLSPKPLEIAERFRFHKRNQREGESIQTYCAEIKRLTQHCGFGQALDKALRDRLVCGLRDTAIQRKLLQEDNLTFKDAFDKAIALEMATRDATELNSTSNCTTAVHAVKKVHTPKKNFHATKNAKFPPCNSCVPEDKSQLRSFLGLLNYYHKFLNNIAHIARPLHELLQKNTPFKWSPACEQAFLKAKEMIASDEMLMRYSPNLPIHLACDASPYGIGAVLSQVTDDNEERPIAYASRTLSKAERNYFQIDKEALSIVWGVKKFFNYVCGCHFTIITDHQPLKYIFNPSSGIPAMSAARQQRYAAFLSGFDYRIEYRNSRSNANADSLSRLPLPTTEKDNSDMETMFYTEVLEALPVSSATISKASRNDSVLSKAINFTKHGWPTNSSDELRPFLHRKQELSVHQDCLLWGTRVIVPQKLQQQVLHQLHDGYFWWPGLDKDIEVMAKQCSGCMLAQPDPQQSPLHPWTFSDKLWHRIHIDYAGPFQNRMFLVVIDAHSKWAEVIPSTTSTSSATIDILYTIFARFDLPKQLVSENAPQFSSDEFQNFLCANAIRHITSAPYHPSTNGLAERFVCTFKNAMKSAKSDHGTLHSKLSRFLLAYRNSTLERFGCH</sequence>
<dbReference type="InterPro" id="IPR012337">
    <property type="entry name" value="RNaseH-like_sf"/>
</dbReference>
<evidence type="ECO:0000313" key="8">
    <source>
        <dbReference type="EMBL" id="RUS88762.1"/>
    </source>
</evidence>
<name>A0A3S0ZXY6_ELYCH</name>
<gene>
    <name evidence="8" type="ORF">EGW08_003479</name>
</gene>
<dbReference type="GO" id="GO:0004519">
    <property type="term" value="F:endonuclease activity"/>
    <property type="evidence" value="ECO:0007669"/>
    <property type="project" value="UniProtKB-KW"/>
</dbReference>
<dbReference type="PANTHER" id="PTHR37984">
    <property type="entry name" value="PROTEIN CBG26694"/>
    <property type="match status" value="1"/>
</dbReference>
<evidence type="ECO:0000256" key="1">
    <source>
        <dbReference type="ARBA" id="ARBA00022679"/>
    </source>
</evidence>
<evidence type="ECO:0000256" key="6">
    <source>
        <dbReference type="ARBA" id="ARBA00022918"/>
    </source>
</evidence>
<dbReference type="Pfam" id="PF17917">
    <property type="entry name" value="RT_RNaseH"/>
    <property type="match status" value="1"/>
</dbReference>
<dbReference type="GO" id="GO:0016787">
    <property type="term" value="F:hydrolase activity"/>
    <property type="evidence" value="ECO:0007669"/>
    <property type="project" value="UniProtKB-KW"/>
</dbReference>
<dbReference type="InterPro" id="IPR001584">
    <property type="entry name" value="Integrase_cat-core"/>
</dbReference>
<dbReference type="GO" id="GO:0003964">
    <property type="term" value="F:RNA-directed DNA polymerase activity"/>
    <property type="evidence" value="ECO:0007669"/>
    <property type="project" value="UniProtKB-KW"/>
</dbReference>
<dbReference type="InterPro" id="IPR050951">
    <property type="entry name" value="Retrovirus_Pol_polyprotein"/>
</dbReference>
<evidence type="ECO:0000313" key="9">
    <source>
        <dbReference type="Proteomes" id="UP000271974"/>
    </source>
</evidence>
<keyword evidence="9" id="KW-1185">Reference proteome</keyword>
<protein>
    <recommendedName>
        <fullName evidence="7">Integrase catalytic domain-containing protein</fullName>
    </recommendedName>
</protein>
<keyword evidence="5" id="KW-0378">Hydrolase</keyword>
<dbReference type="SUPFAM" id="SSF56672">
    <property type="entry name" value="DNA/RNA polymerases"/>
    <property type="match status" value="1"/>
</dbReference>
<evidence type="ECO:0000256" key="5">
    <source>
        <dbReference type="ARBA" id="ARBA00022801"/>
    </source>
</evidence>
<reference evidence="8 9" key="1">
    <citation type="submission" date="2019-01" db="EMBL/GenBank/DDBJ databases">
        <title>A draft genome assembly of the solar-powered sea slug Elysia chlorotica.</title>
        <authorList>
            <person name="Cai H."/>
            <person name="Li Q."/>
            <person name="Fang X."/>
            <person name="Li J."/>
            <person name="Curtis N.E."/>
            <person name="Altenburger A."/>
            <person name="Shibata T."/>
            <person name="Feng M."/>
            <person name="Maeda T."/>
            <person name="Schwartz J.A."/>
            <person name="Shigenobu S."/>
            <person name="Lundholm N."/>
            <person name="Nishiyama T."/>
            <person name="Yang H."/>
            <person name="Hasebe M."/>
            <person name="Li S."/>
            <person name="Pierce S.K."/>
            <person name="Wang J."/>
        </authorList>
    </citation>
    <scope>NUCLEOTIDE SEQUENCE [LARGE SCALE GENOMIC DNA]</scope>
    <source>
        <strain evidence="8">EC2010</strain>
        <tissue evidence="8">Whole organism of an adult</tissue>
    </source>
</reference>
<proteinExistence type="predicted"/>